<accession>A0A1I7UNC8</accession>
<feature type="region of interest" description="Disordered" evidence="1">
    <location>
        <begin position="1"/>
        <end position="38"/>
    </location>
</feature>
<feature type="compositionally biased region" description="Polar residues" evidence="1">
    <location>
        <begin position="268"/>
        <end position="281"/>
    </location>
</feature>
<reference evidence="3" key="1">
    <citation type="submission" date="2016-11" db="UniProtKB">
        <authorList>
            <consortium name="WormBaseParasite"/>
        </authorList>
    </citation>
    <scope>IDENTIFICATION</scope>
</reference>
<name>A0A1I7UNC8_9PELO</name>
<sequence length="566" mass="64164">MKTDQLLDVFPKRPNQKIAKTSDLLKTERSTRSSNKKTLYTICPYANKLVAYEAPQAKPKARASYSPDSTNGPLPRKSPSPTVAPKQQKRLSAVHVSAKNRVPVDNENIPSVLCTDSNPHGASKQRRSSARVLASQNTSELASIDHTPPKSSESLPKNEKNADQLNKASQRLSASSAIPKPKATVSSVSDSTPQQSPEPVLSKSARNPKQSARKRTMPASAPPKMKKQKNSTQKTTRVAFKRQGRAVGEKSIRCSKSNKPNVAAANLFNPSSGRKMSQPGPNHNPKRRSPVMINPVFTSYSPMRPYVPFIPKLARDDETVLRDLETARKEKQLKEEREAKELKPKYAYIRPVMVLGKIAIESENLDIAPACRLMKNLACFQDKHENLLIPILQLADRDVLDKLDESNVESFYKNEFVEATENFKKYQKSPELFYDINYGKYESYMENGAIIEHPLPSRPEIFPFQIRNRDVLQIREDLDRHNELVAQQDEENARAYEAYAAHAQLFFEQAGEFAANLQQMYGDQYFAHQHAQLYENMDDPFFYDMNFHQPDFFNPDFLINQIVHNS</sequence>
<organism evidence="2 3">
    <name type="scientific">Caenorhabditis tropicalis</name>
    <dbReference type="NCBI Taxonomy" id="1561998"/>
    <lineage>
        <taxon>Eukaryota</taxon>
        <taxon>Metazoa</taxon>
        <taxon>Ecdysozoa</taxon>
        <taxon>Nematoda</taxon>
        <taxon>Chromadorea</taxon>
        <taxon>Rhabditida</taxon>
        <taxon>Rhabditina</taxon>
        <taxon>Rhabditomorpha</taxon>
        <taxon>Rhabditoidea</taxon>
        <taxon>Rhabditidae</taxon>
        <taxon>Peloderinae</taxon>
        <taxon>Caenorhabditis</taxon>
    </lineage>
</organism>
<keyword evidence="2" id="KW-1185">Reference proteome</keyword>
<proteinExistence type="predicted"/>
<feature type="region of interest" description="Disordered" evidence="1">
    <location>
        <begin position="56"/>
        <end position="237"/>
    </location>
</feature>
<dbReference type="Proteomes" id="UP000095282">
    <property type="component" value="Unplaced"/>
</dbReference>
<feature type="compositionally biased region" description="Polar residues" evidence="1">
    <location>
        <begin position="163"/>
        <end position="176"/>
    </location>
</feature>
<feature type="compositionally biased region" description="Polar residues" evidence="1">
    <location>
        <begin position="184"/>
        <end position="197"/>
    </location>
</feature>
<dbReference type="eggNOG" id="ENOG502RWBF">
    <property type="taxonomic scope" value="Eukaryota"/>
</dbReference>
<feature type="region of interest" description="Disordered" evidence="1">
    <location>
        <begin position="267"/>
        <end position="290"/>
    </location>
</feature>
<dbReference type="STRING" id="1561998.A0A1I7UNC8"/>
<dbReference type="AlphaFoldDB" id="A0A1I7UNC8"/>
<evidence type="ECO:0000313" key="2">
    <source>
        <dbReference type="Proteomes" id="UP000095282"/>
    </source>
</evidence>
<dbReference type="WBParaSite" id="Csp11.Scaffold630.g17704.t1">
    <property type="protein sequence ID" value="Csp11.Scaffold630.g17704.t1"/>
    <property type="gene ID" value="Csp11.Scaffold630.g17704"/>
</dbReference>
<protein>
    <submittedName>
        <fullName evidence="3">Uncharacterized protein</fullName>
    </submittedName>
</protein>
<evidence type="ECO:0000256" key="1">
    <source>
        <dbReference type="SAM" id="MobiDB-lite"/>
    </source>
</evidence>
<evidence type="ECO:0000313" key="3">
    <source>
        <dbReference type="WBParaSite" id="Csp11.Scaffold630.g17704.t1"/>
    </source>
</evidence>